<evidence type="ECO:0000259" key="1">
    <source>
        <dbReference type="SMART" id="SM01321"/>
    </source>
</evidence>
<dbReference type="Pfam" id="PF01797">
    <property type="entry name" value="Y1_Tnp"/>
    <property type="match status" value="1"/>
</dbReference>
<dbReference type="InterPro" id="IPR036515">
    <property type="entry name" value="Transposase_17_sf"/>
</dbReference>
<gene>
    <name evidence="2" type="ORF">GK091_19735</name>
</gene>
<dbReference type="PANTHER" id="PTHR36966:SF1">
    <property type="entry name" value="REP-ASSOCIATED TYROSINE TRANSPOSASE"/>
    <property type="match status" value="1"/>
</dbReference>
<dbReference type="PANTHER" id="PTHR36966">
    <property type="entry name" value="REP-ASSOCIATED TYROSINE TRANSPOSASE"/>
    <property type="match status" value="1"/>
</dbReference>
<dbReference type="GO" id="GO:0004803">
    <property type="term" value="F:transposase activity"/>
    <property type="evidence" value="ECO:0007669"/>
    <property type="project" value="InterPro"/>
</dbReference>
<dbReference type="InterPro" id="IPR002686">
    <property type="entry name" value="Transposase_17"/>
</dbReference>
<accession>A0A6M0IMI4</accession>
<dbReference type="SMART" id="SM01321">
    <property type="entry name" value="Y1_Tnp"/>
    <property type="match status" value="1"/>
</dbReference>
<evidence type="ECO:0000313" key="2">
    <source>
        <dbReference type="EMBL" id="NEU69127.1"/>
    </source>
</evidence>
<organism evidence="2 3">
    <name type="scientific">Spirosoma agri</name>
    <dbReference type="NCBI Taxonomy" id="1987381"/>
    <lineage>
        <taxon>Bacteria</taxon>
        <taxon>Pseudomonadati</taxon>
        <taxon>Bacteroidota</taxon>
        <taxon>Cytophagia</taxon>
        <taxon>Cytophagales</taxon>
        <taxon>Cytophagaceae</taxon>
        <taxon>Spirosoma</taxon>
    </lineage>
</organism>
<dbReference type="RefSeq" id="WP_164041605.1">
    <property type="nucleotide sequence ID" value="NZ_JAAGNZ010000002.1"/>
</dbReference>
<reference evidence="2 3" key="1">
    <citation type="submission" date="2020-02" db="EMBL/GenBank/DDBJ databases">
        <title>Draft genome sequence of two Spirosoma agri KCTC 52727 and Spirosoma terrae KCTC 52035.</title>
        <authorList>
            <person name="Rojas J."/>
            <person name="Ambika Manirajan B."/>
            <person name="Ratering S."/>
            <person name="Suarez C."/>
            <person name="Schnell S."/>
        </authorList>
    </citation>
    <scope>NUCLEOTIDE SEQUENCE [LARGE SCALE GENOMIC DNA]</scope>
    <source>
        <strain evidence="2 3">KCTC 52727</strain>
    </source>
</reference>
<sequence>MHEPYRRRLPHIMPPGETLFITFRLHGTLPYALLEGLQLEHEAFLARQIVRTPHESVVAIKQQWEARYFLAIDTSLDADKIGSQWLSDETVAGIVKEAIHYRDNRQYIVHAYTIMPNHVHLLVTNTSEHKPFQQVLGSLKANSAKRVNEYMDQPNQPFWQAESYDHIVRNAKSFERIINYILNNPVKAELAENWEDWPHTYLKYK</sequence>
<dbReference type="EMBL" id="JAAGNZ010000002">
    <property type="protein sequence ID" value="NEU69127.1"/>
    <property type="molecule type" value="Genomic_DNA"/>
</dbReference>
<dbReference type="GO" id="GO:0006313">
    <property type="term" value="P:DNA transposition"/>
    <property type="evidence" value="ECO:0007669"/>
    <property type="project" value="InterPro"/>
</dbReference>
<dbReference type="SUPFAM" id="SSF143422">
    <property type="entry name" value="Transposase IS200-like"/>
    <property type="match status" value="1"/>
</dbReference>
<proteinExistence type="predicted"/>
<evidence type="ECO:0000313" key="3">
    <source>
        <dbReference type="Proteomes" id="UP000477386"/>
    </source>
</evidence>
<protein>
    <recommendedName>
        <fullName evidence="1">Transposase IS200-like domain-containing protein</fullName>
    </recommendedName>
</protein>
<name>A0A6M0IMI4_9BACT</name>
<feature type="domain" description="Transposase IS200-like" evidence="1">
    <location>
        <begin position="14"/>
        <end position="184"/>
    </location>
</feature>
<dbReference type="Gene3D" id="3.30.70.1290">
    <property type="entry name" value="Transposase IS200-like"/>
    <property type="match status" value="1"/>
</dbReference>
<dbReference type="GO" id="GO:0043565">
    <property type="term" value="F:sequence-specific DNA binding"/>
    <property type="evidence" value="ECO:0007669"/>
    <property type="project" value="TreeGrafter"/>
</dbReference>
<dbReference type="AlphaFoldDB" id="A0A6M0IMI4"/>
<dbReference type="InterPro" id="IPR052715">
    <property type="entry name" value="RAYT_transposase"/>
</dbReference>
<comment type="caution">
    <text evidence="2">The sequence shown here is derived from an EMBL/GenBank/DDBJ whole genome shotgun (WGS) entry which is preliminary data.</text>
</comment>
<dbReference type="Proteomes" id="UP000477386">
    <property type="component" value="Unassembled WGS sequence"/>
</dbReference>
<keyword evidence="3" id="KW-1185">Reference proteome</keyword>
<dbReference type="NCBIfam" id="NF047646">
    <property type="entry name" value="REP_Tyr_transpos"/>
    <property type="match status" value="1"/>
</dbReference>